<keyword evidence="3" id="KW-1185">Reference proteome</keyword>
<comment type="caution">
    <text evidence="2">The sequence shown here is derived from an EMBL/GenBank/DDBJ whole genome shotgun (WGS) entry which is preliminary data.</text>
</comment>
<evidence type="ECO:0000256" key="1">
    <source>
        <dbReference type="SAM" id="SignalP"/>
    </source>
</evidence>
<feature type="signal peptide" evidence="1">
    <location>
        <begin position="1"/>
        <end position="27"/>
    </location>
</feature>
<dbReference type="Proteomes" id="UP000609849">
    <property type="component" value="Unassembled WGS sequence"/>
</dbReference>
<evidence type="ECO:0000313" key="2">
    <source>
        <dbReference type="EMBL" id="MBC5996211.1"/>
    </source>
</evidence>
<sequence length="159" mass="18588">MRKLVSIMSIMAISGGIMLLGLNFASANGEDKKDTITNNISRKDIKNEVDNKVTGVIDNNKSMKLDQTSQTKSNNMYKENKISDIENDLNDILNKDKYTYDWEDKLDHKYGDDWDDLLEKIYGDDWEDKFEIKLKKIYGDKYKEDYDDAHDHDKDDEND</sequence>
<keyword evidence="1" id="KW-0732">Signal</keyword>
<protein>
    <submittedName>
        <fullName evidence="2">Uncharacterized protein</fullName>
    </submittedName>
</protein>
<dbReference type="RefSeq" id="WP_153972148.1">
    <property type="nucleotide sequence ID" value="NZ_JACRWE010000002.1"/>
</dbReference>
<gene>
    <name evidence="2" type="ORF">H8923_05505</name>
</gene>
<dbReference type="EMBL" id="JACRWE010000002">
    <property type="protein sequence ID" value="MBC5996211.1"/>
    <property type="molecule type" value="Genomic_DNA"/>
</dbReference>
<name>A0ABR7JMP8_9FIRM</name>
<feature type="chain" id="PRO_5046895551" evidence="1">
    <location>
        <begin position="28"/>
        <end position="159"/>
    </location>
</feature>
<reference evidence="2 3" key="1">
    <citation type="submission" date="2020-08" db="EMBL/GenBank/DDBJ databases">
        <authorList>
            <person name="Liu C."/>
            <person name="Sun Q."/>
        </authorList>
    </citation>
    <scope>NUCLEOTIDE SEQUENCE [LARGE SCALE GENOMIC DNA]</scope>
    <source>
        <strain evidence="2 3">NSJ-18</strain>
    </source>
</reference>
<evidence type="ECO:0000313" key="3">
    <source>
        <dbReference type="Proteomes" id="UP000609849"/>
    </source>
</evidence>
<proteinExistence type="predicted"/>
<organism evidence="2 3">
    <name type="scientific">Romboutsia faecis</name>
    <dbReference type="NCBI Taxonomy" id="2764597"/>
    <lineage>
        <taxon>Bacteria</taxon>
        <taxon>Bacillati</taxon>
        <taxon>Bacillota</taxon>
        <taxon>Clostridia</taxon>
        <taxon>Peptostreptococcales</taxon>
        <taxon>Peptostreptococcaceae</taxon>
        <taxon>Romboutsia</taxon>
    </lineage>
</organism>
<accession>A0ABR7JMP8</accession>